<feature type="transmembrane region" description="Helical" evidence="6">
    <location>
        <begin position="402"/>
        <end position="419"/>
    </location>
</feature>
<feature type="domain" description="SSD" evidence="7">
    <location>
        <begin position="247"/>
        <end position="372"/>
    </location>
</feature>
<dbReference type="Pfam" id="PF03176">
    <property type="entry name" value="MMPL"/>
    <property type="match status" value="2"/>
</dbReference>
<comment type="subcellular location">
    <subcellularLocation>
        <location evidence="1">Cell membrane</location>
        <topology evidence="1">Multi-pass membrane protein</topology>
    </subcellularLocation>
</comment>
<dbReference type="SUPFAM" id="SSF82866">
    <property type="entry name" value="Multidrug efflux transporter AcrB transmembrane domain"/>
    <property type="match status" value="2"/>
</dbReference>
<evidence type="ECO:0000256" key="1">
    <source>
        <dbReference type="ARBA" id="ARBA00004651"/>
    </source>
</evidence>
<dbReference type="PATRIC" id="fig|2340.3.peg.2079"/>
<dbReference type="InterPro" id="IPR001036">
    <property type="entry name" value="Acrflvin-R"/>
</dbReference>
<evidence type="ECO:0000259" key="7">
    <source>
        <dbReference type="PROSITE" id="PS50156"/>
    </source>
</evidence>
<keyword evidence="5 6" id="KW-0472">Membrane</keyword>
<dbReference type="InterPro" id="IPR050545">
    <property type="entry name" value="Mycobact_MmpL"/>
</dbReference>
<keyword evidence="3 6" id="KW-0812">Transmembrane</keyword>
<comment type="caution">
    <text evidence="8">The sequence shown here is derived from an EMBL/GenBank/DDBJ whole genome shotgun (WGS) entry which is preliminary data.</text>
</comment>
<feature type="transmembrane region" description="Helical" evidence="6">
    <location>
        <begin position="319"/>
        <end position="339"/>
    </location>
</feature>
<protein>
    <submittedName>
        <fullName evidence="8">Exporter of the RND superfamily</fullName>
    </submittedName>
</protein>
<dbReference type="RefSeq" id="WP_043117698.1">
    <property type="nucleotide sequence ID" value="NZ_JRAA01000002.1"/>
</dbReference>
<dbReference type="STRING" id="2340.JV46_07510"/>
<dbReference type="GO" id="GO:0005886">
    <property type="term" value="C:plasma membrane"/>
    <property type="evidence" value="ECO:0007669"/>
    <property type="project" value="UniProtKB-SubCell"/>
</dbReference>
<evidence type="ECO:0000256" key="4">
    <source>
        <dbReference type="ARBA" id="ARBA00022989"/>
    </source>
</evidence>
<organism evidence="8 9">
    <name type="scientific">Solemya velum gill symbiont</name>
    <dbReference type="NCBI Taxonomy" id="2340"/>
    <lineage>
        <taxon>Bacteria</taxon>
        <taxon>Pseudomonadati</taxon>
        <taxon>Pseudomonadota</taxon>
        <taxon>Gammaproteobacteria</taxon>
        <taxon>sulfur-oxidizing symbionts</taxon>
    </lineage>
</organism>
<dbReference type="InterPro" id="IPR000731">
    <property type="entry name" value="SSD"/>
</dbReference>
<dbReference type="OrthoDB" id="9803781at2"/>
<evidence type="ECO:0000256" key="5">
    <source>
        <dbReference type="ARBA" id="ARBA00023136"/>
    </source>
</evidence>
<proteinExistence type="predicted"/>
<feature type="transmembrane region" description="Helical" evidence="6">
    <location>
        <begin position="629"/>
        <end position="649"/>
    </location>
</feature>
<evidence type="ECO:0000313" key="8">
    <source>
        <dbReference type="EMBL" id="KHF25459.1"/>
    </source>
</evidence>
<dbReference type="Gene3D" id="1.20.1640.10">
    <property type="entry name" value="Multidrug efflux transporter AcrB transmembrane domain"/>
    <property type="match status" value="2"/>
</dbReference>
<feature type="transmembrane region" description="Helical" evidence="6">
    <location>
        <begin position="247"/>
        <end position="269"/>
    </location>
</feature>
<name>A0A0B0HC66_SOVGS</name>
<feature type="transmembrane region" description="Helical" evidence="6">
    <location>
        <begin position="351"/>
        <end position="373"/>
    </location>
</feature>
<reference evidence="8 9" key="1">
    <citation type="journal article" date="2014" name="BMC Genomics">
        <title>The genome of the intracellular bacterium of the coastal bivalve, Solemya velum: a blueprint for thriving in and out of symbiosis.</title>
        <authorList>
            <person name="Dmytrenko O."/>
            <person name="Russell S.L."/>
            <person name="Loo W.T."/>
            <person name="Fontanez K.M."/>
            <person name="Liao L."/>
            <person name="Roeselers G."/>
            <person name="Sharma R."/>
            <person name="Stewart F.J."/>
            <person name="Newton I.L."/>
            <person name="Woyke T."/>
            <person name="Wu D."/>
            <person name="Lang J.M."/>
            <person name="Eisen J.A."/>
            <person name="Cavanaugh C.M."/>
        </authorList>
    </citation>
    <scope>NUCLEOTIDE SEQUENCE [LARGE SCALE GENOMIC DNA]</scope>
    <source>
        <strain evidence="8 9">WH</strain>
    </source>
</reference>
<dbReference type="PANTHER" id="PTHR33406">
    <property type="entry name" value="MEMBRANE PROTEIN MJ1562-RELATED"/>
    <property type="match status" value="1"/>
</dbReference>
<evidence type="ECO:0000256" key="6">
    <source>
        <dbReference type="SAM" id="Phobius"/>
    </source>
</evidence>
<keyword evidence="4 6" id="KW-1133">Transmembrane helix</keyword>
<feature type="transmembrane region" description="Helical" evidence="6">
    <location>
        <begin position="224"/>
        <end position="240"/>
    </location>
</feature>
<feature type="transmembrane region" description="Helical" evidence="6">
    <location>
        <begin position="732"/>
        <end position="753"/>
    </location>
</feature>
<feature type="transmembrane region" description="Helical" evidence="6">
    <location>
        <begin position="655"/>
        <end position="676"/>
    </location>
</feature>
<evidence type="ECO:0000313" key="9">
    <source>
        <dbReference type="Proteomes" id="UP000030856"/>
    </source>
</evidence>
<evidence type="ECO:0000256" key="2">
    <source>
        <dbReference type="ARBA" id="ARBA00022475"/>
    </source>
</evidence>
<gene>
    <name evidence="8" type="ORF">JV46_07510</name>
</gene>
<dbReference type="GO" id="GO:0022857">
    <property type="term" value="F:transmembrane transporter activity"/>
    <property type="evidence" value="ECO:0007669"/>
    <property type="project" value="InterPro"/>
</dbReference>
<feature type="transmembrane region" description="Helical" evidence="6">
    <location>
        <begin position="696"/>
        <end position="720"/>
    </location>
</feature>
<feature type="transmembrane region" description="Helical" evidence="6">
    <location>
        <begin position="275"/>
        <end position="298"/>
    </location>
</feature>
<feature type="transmembrane region" description="Helical" evidence="6">
    <location>
        <begin position="603"/>
        <end position="622"/>
    </location>
</feature>
<dbReference type="Proteomes" id="UP000030856">
    <property type="component" value="Unassembled WGS sequence"/>
</dbReference>
<dbReference type="eggNOG" id="COG1033">
    <property type="taxonomic scope" value="Bacteria"/>
</dbReference>
<sequence>MNERYAAGILRYRWLVIVATILLVALAASGGRFLAFSSDYRVFFSKENPQLTAFEELQNTYTKNDNVLIVLEPKGGNVFTRDVYEAIIDVTERSWQVPYSLRVDSLSNFQHSFSEEDDLTVIDLIDEPAGLSDEEVEYIKSVALKEPLLKRRLVSPQGHVTAINITVELPGLNPVEEVPDVVGKVREIAAYVEETYPDLQVYLTGVVMMNSAFAEASQYDASNLLPLAFLLIVVTVFIQLRGVVGTLVTALVIIMSVISAMGLAGWMGIPLTGPMMSAPAIILTLAVADCVHILTNWMQGLRQGHDKNQAMVESMRINFSPVFLTSATTAIGFLTLNFSDAPPFGDLGNTSAIGVIIAFLLSVSFLPALATLLPSMVKEHEQHDSHVMLKLADWIIKFRKQLLVGMGALILALVALVPMNETNDVFVEYFDERIQFRTDTDFVVENLTGVYFIDYSLNSGSDGGVSDPKNLQQVEDLANWLRAQPNVMHVSTITDVFKRLNRNMHGDDEAWHKLPQQRDLAAQYLLLYEMSLPYGLDLNNQIDINKQATRLSVTMETMSTNEVLEFEELVYDWMAENTPDILTFGASPTVMFSHIGTRNIKSMLGGTLVALVLISLILMVALKSWRYGFVSLVPNLAPAGMAFGIWAVIDGEIGLGVSVVTAMTLGIVVDDAIHFLSKYLRARREQGLDAANAVRYAFRTVGVALWVTSVALVAGFMVLATSSFELNSSMGLLVSIVIALALFADFFFLPPLLMRFDSWLQGSEKPKQAN</sequence>
<dbReference type="AlphaFoldDB" id="A0A0B0HC66"/>
<dbReference type="PANTHER" id="PTHR33406:SF12">
    <property type="entry name" value="BLR2997 PROTEIN"/>
    <property type="match status" value="1"/>
</dbReference>
<dbReference type="PROSITE" id="PS50156">
    <property type="entry name" value="SSD"/>
    <property type="match status" value="1"/>
</dbReference>
<dbReference type="InterPro" id="IPR004869">
    <property type="entry name" value="MMPL_dom"/>
</dbReference>
<dbReference type="PRINTS" id="PR00702">
    <property type="entry name" value="ACRIFLAVINRP"/>
</dbReference>
<evidence type="ECO:0000256" key="3">
    <source>
        <dbReference type="ARBA" id="ARBA00022692"/>
    </source>
</evidence>
<keyword evidence="2" id="KW-1003">Cell membrane</keyword>
<accession>A0A0B0HC66</accession>
<keyword evidence="9" id="KW-1185">Reference proteome</keyword>
<dbReference type="EMBL" id="JRAA01000002">
    <property type="protein sequence ID" value="KHF25459.1"/>
    <property type="molecule type" value="Genomic_DNA"/>
</dbReference>